<feature type="domain" description="NADH:flavin oxidoreductase/NADH oxidase N-terminal" evidence="3">
    <location>
        <begin position="8"/>
        <end position="227"/>
    </location>
</feature>
<dbReference type="PANTHER" id="PTHR43656:SF2">
    <property type="entry name" value="BINDING OXIDOREDUCTASE, PUTATIVE (AFU_ORTHOLOGUE AFUA_2G08260)-RELATED"/>
    <property type="match status" value="1"/>
</dbReference>
<reference evidence="4 5" key="1">
    <citation type="journal article" date="2019" name="Int. J. Syst. Evol. Microbiol.">
        <title>The Global Catalogue of Microorganisms (GCM) 10K type strain sequencing project: providing services to taxonomists for standard genome sequencing and annotation.</title>
        <authorList>
            <consortium name="The Broad Institute Genomics Platform"/>
            <consortium name="The Broad Institute Genome Sequencing Center for Infectious Disease"/>
            <person name="Wu L."/>
            <person name="Ma J."/>
        </authorList>
    </citation>
    <scope>NUCLEOTIDE SEQUENCE [LARGE SCALE GENOMIC DNA]</scope>
    <source>
        <strain evidence="4 5">CGMCC 1.15824</strain>
    </source>
</reference>
<evidence type="ECO:0000313" key="4">
    <source>
        <dbReference type="EMBL" id="MFC4986636.1"/>
    </source>
</evidence>
<dbReference type="EMBL" id="JBHSJG010000006">
    <property type="protein sequence ID" value="MFC4986636.1"/>
    <property type="molecule type" value="Genomic_DNA"/>
</dbReference>
<organism evidence="4 5">
    <name type="scientific">Saliphagus infecundisoli</name>
    <dbReference type="NCBI Taxonomy" id="1849069"/>
    <lineage>
        <taxon>Archaea</taxon>
        <taxon>Methanobacteriati</taxon>
        <taxon>Methanobacteriota</taxon>
        <taxon>Stenosarchaea group</taxon>
        <taxon>Halobacteria</taxon>
        <taxon>Halobacteriales</taxon>
        <taxon>Natrialbaceae</taxon>
        <taxon>Saliphagus</taxon>
    </lineage>
</organism>
<keyword evidence="2" id="KW-0560">Oxidoreductase</keyword>
<sequence length="458" mass="49954">MATLEDSLEIGGCEVPNRLYRAPLLECAGNGPDAVDRLIEELLPAAESGVGLLFQGATIVRGEGGCAAPGMTRVHDPEFVSRLSRLTEAIHDAGGRLFLQLEHGGLRSMETWHADFRREHPDLEQLAVSDPPWQLRALDRAGVLEYDPDVLDTGEVYELAADFGRAAGYAADAGYDGIHLAGANMGIVQQFLSPFYNRRDDEFGGSPEARLRFLEVVHDEIRKRAGGIPLVTKVPAETPATPAVRRKLSLQDGIEIARRLERIGYDAVVPVRTSVVWDMSIVRGEYPERAWESEALREGYDAAFGGSLRRRLVAAGNRLESVLYDFEPAWNGEFCRRVRKRVSIPVLAEGGIRGRGEIDRLLGAEGDPACDAVGMARPFYAEPRLGARLLADGDTGKDGTKAGEAVDPDARVLCESCNNCTVPQATGAPGICRTPDVLRDRRALQREGAYGENPSLRR</sequence>
<dbReference type="AlphaFoldDB" id="A0ABD5QA68"/>
<evidence type="ECO:0000259" key="3">
    <source>
        <dbReference type="Pfam" id="PF00724"/>
    </source>
</evidence>
<dbReference type="InterPro" id="IPR013785">
    <property type="entry name" value="Aldolase_TIM"/>
</dbReference>
<dbReference type="Proteomes" id="UP001595925">
    <property type="component" value="Unassembled WGS sequence"/>
</dbReference>
<keyword evidence="5" id="KW-1185">Reference proteome</keyword>
<evidence type="ECO:0000256" key="2">
    <source>
        <dbReference type="ARBA" id="ARBA00023002"/>
    </source>
</evidence>
<gene>
    <name evidence="4" type="ORF">ACFPFO_02350</name>
</gene>
<proteinExistence type="predicted"/>
<keyword evidence="1" id="KW-0285">Flavoprotein</keyword>
<dbReference type="InterPro" id="IPR051799">
    <property type="entry name" value="NADH_flavin_oxidoreductase"/>
</dbReference>
<comment type="caution">
    <text evidence="4">The sequence shown here is derived from an EMBL/GenBank/DDBJ whole genome shotgun (WGS) entry which is preliminary data.</text>
</comment>
<name>A0ABD5QA68_9EURY</name>
<dbReference type="GO" id="GO:0016491">
    <property type="term" value="F:oxidoreductase activity"/>
    <property type="evidence" value="ECO:0007669"/>
    <property type="project" value="UniProtKB-KW"/>
</dbReference>
<dbReference type="InterPro" id="IPR001155">
    <property type="entry name" value="OxRdtase_FMN_N"/>
</dbReference>
<evidence type="ECO:0000313" key="5">
    <source>
        <dbReference type="Proteomes" id="UP001595925"/>
    </source>
</evidence>
<protein>
    <submittedName>
        <fullName evidence="4">NADH:flavin oxidoreductase</fullName>
    </submittedName>
</protein>
<dbReference type="Gene3D" id="3.20.20.70">
    <property type="entry name" value="Aldolase class I"/>
    <property type="match status" value="1"/>
</dbReference>
<dbReference type="Pfam" id="PF00724">
    <property type="entry name" value="Oxidored_FMN"/>
    <property type="match status" value="1"/>
</dbReference>
<evidence type="ECO:0000256" key="1">
    <source>
        <dbReference type="ARBA" id="ARBA00022630"/>
    </source>
</evidence>
<dbReference type="PANTHER" id="PTHR43656">
    <property type="entry name" value="BINDING OXIDOREDUCTASE, PUTATIVE (AFU_ORTHOLOGUE AFUA_2G08260)-RELATED"/>
    <property type="match status" value="1"/>
</dbReference>
<dbReference type="RefSeq" id="WP_224827607.1">
    <property type="nucleotide sequence ID" value="NZ_JAIVEF010000002.1"/>
</dbReference>
<dbReference type="SUPFAM" id="SSF51395">
    <property type="entry name" value="FMN-linked oxidoreductases"/>
    <property type="match status" value="1"/>
</dbReference>
<accession>A0ABD5QA68</accession>